<proteinExistence type="predicted"/>
<comment type="caution">
    <text evidence="1">The sequence shown here is derived from an EMBL/GenBank/DDBJ whole genome shotgun (WGS) entry which is preliminary data.</text>
</comment>
<dbReference type="EMBL" id="JAGGLL010000004">
    <property type="protein sequence ID" value="MBP2020985.1"/>
    <property type="molecule type" value="Genomic_DNA"/>
</dbReference>
<dbReference type="Proteomes" id="UP001519308">
    <property type="component" value="Unassembled WGS sequence"/>
</dbReference>
<evidence type="ECO:0000313" key="2">
    <source>
        <dbReference type="Proteomes" id="UP001519308"/>
    </source>
</evidence>
<keyword evidence="2" id="KW-1185">Reference proteome</keyword>
<evidence type="ECO:0000313" key="1">
    <source>
        <dbReference type="EMBL" id="MBP2020985.1"/>
    </source>
</evidence>
<reference evidence="1 2" key="1">
    <citation type="submission" date="2021-03" db="EMBL/GenBank/DDBJ databases">
        <title>Genomic Encyclopedia of Type Strains, Phase IV (KMG-IV): sequencing the most valuable type-strain genomes for metagenomic binning, comparative biology and taxonomic classification.</title>
        <authorList>
            <person name="Goeker M."/>
        </authorList>
    </citation>
    <scope>NUCLEOTIDE SEQUENCE [LARGE SCALE GENOMIC DNA]</scope>
    <source>
        <strain evidence="1 2">DSM 28650</strain>
    </source>
</reference>
<gene>
    <name evidence="1" type="ORF">J2Z44_000769</name>
</gene>
<dbReference type="RefSeq" id="WP_021284457.1">
    <property type="nucleotide sequence ID" value="NZ_JAGGLL010000004.1"/>
</dbReference>
<accession>A0ABS4K137</accession>
<name>A0ABS4K137_9CLOT</name>
<organism evidence="1 2">
    <name type="scientific">Clostridium punense</name>
    <dbReference type="NCBI Taxonomy" id="1054297"/>
    <lineage>
        <taxon>Bacteria</taxon>
        <taxon>Bacillati</taxon>
        <taxon>Bacillota</taxon>
        <taxon>Clostridia</taxon>
        <taxon>Eubacteriales</taxon>
        <taxon>Clostridiaceae</taxon>
        <taxon>Clostridium</taxon>
    </lineage>
</organism>
<sequence length="398" mass="45450">MKKNPFYALLIFSLLTVAGYRISTNIMTNNIDKKEFKLVDEVGDIGQLGTMEVNMEARGATKYDINYINLNPNSEDIKINKNYDISRNRVIINKEHKNFFRGKDVWEINNKGEKNYAENENFVIILSRELKNGTDDYVLHLKDKNTNKTNNIKLETDGQTKNTMGLSSIRLVEGKAVILMTNTTYDNNGEESNLLVYDINLVNKQQSHGLVKLSETRNIRQTICGYLLENDRLIMAMYPQGAKGDNLSEEEVKKYAKEKLWVYDLKTKEVTKKAVDTTVSFEGTRLISSGDYIYLVDGEFGKLTKFYKNNLDFVQSTDVKFIDENDKVRSGNAIRLQHAVIENGKLYSAYEVNDAKGPKMIVSVVDLEKGTVLYKGKVGTGDFNNFIFTNVESIRFQE</sequence>
<protein>
    <submittedName>
        <fullName evidence="1">Transposase YbfD/YdcC</fullName>
    </submittedName>
</protein>